<comment type="similarity">
    <text evidence="2">Belongs to the RNase PH family.</text>
</comment>
<keyword evidence="5" id="KW-0539">Nucleus</keyword>
<name>A0ABR3F7J8_9AGAR</name>
<reference evidence="7 8" key="1">
    <citation type="submission" date="2024-02" db="EMBL/GenBank/DDBJ databases">
        <title>A draft genome for the cacao thread blight pathogen Marasmius crinis-equi.</title>
        <authorList>
            <person name="Cohen S.P."/>
            <person name="Baruah I.K."/>
            <person name="Amoako-Attah I."/>
            <person name="Bukari Y."/>
            <person name="Meinhardt L.W."/>
            <person name="Bailey B.A."/>
        </authorList>
    </citation>
    <scope>NUCLEOTIDE SEQUENCE [LARGE SCALE GENOMIC DNA]</scope>
    <source>
        <strain evidence="7 8">GH-76</strain>
    </source>
</reference>
<keyword evidence="3" id="KW-0698">rRNA processing</keyword>
<keyword evidence="8" id="KW-1185">Reference proteome</keyword>
<organism evidence="7 8">
    <name type="scientific">Marasmius crinis-equi</name>
    <dbReference type="NCBI Taxonomy" id="585013"/>
    <lineage>
        <taxon>Eukaryota</taxon>
        <taxon>Fungi</taxon>
        <taxon>Dikarya</taxon>
        <taxon>Basidiomycota</taxon>
        <taxon>Agaricomycotina</taxon>
        <taxon>Agaricomycetes</taxon>
        <taxon>Agaricomycetidae</taxon>
        <taxon>Agaricales</taxon>
        <taxon>Marasmiineae</taxon>
        <taxon>Marasmiaceae</taxon>
        <taxon>Marasmius</taxon>
    </lineage>
</organism>
<dbReference type="InterPro" id="IPR001247">
    <property type="entry name" value="ExoRNase_PH_dom1"/>
</dbReference>
<feature type="domain" description="Exoribonuclease phosphorolytic" evidence="6">
    <location>
        <begin position="9"/>
        <end position="134"/>
    </location>
</feature>
<gene>
    <name evidence="7" type="ORF">V5O48_010729</name>
</gene>
<dbReference type="InterPro" id="IPR050080">
    <property type="entry name" value="RNase_PH"/>
</dbReference>
<evidence type="ECO:0000256" key="4">
    <source>
        <dbReference type="ARBA" id="ARBA00022835"/>
    </source>
</evidence>
<keyword evidence="4" id="KW-0271">Exosome</keyword>
<evidence type="ECO:0000256" key="3">
    <source>
        <dbReference type="ARBA" id="ARBA00022552"/>
    </source>
</evidence>
<comment type="subcellular location">
    <subcellularLocation>
        <location evidence="1">Nucleus</location>
    </subcellularLocation>
</comment>
<evidence type="ECO:0000313" key="8">
    <source>
        <dbReference type="Proteomes" id="UP001465976"/>
    </source>
</evidence>
<dbReference type="EMBL" id="JBAHYK010000799">
    <property type="protein sequence ID" value="KAL0571222.1"/>
    <property type="molecule type" value="Genomic_DNA"/>
</dbReference>
<dbReference type="InterPro" id="IPR027408">
    <property type="entry name" value="PNPase/RNase_PH_dom_sf"/>
</dbReference>
<dbReference type="PANTHER" id="PTHR11953">
    <property type="entry name" value="EXOSOME COMPLEX COMPONENT"/>
    <property type="match status" value="1"/>
</dbReference>
<dbReference type="PANTHER" id="PTHR11953:SF1">
    <property type="entry name" value="EXOSOME COMPLEX COMPONENT RRP46"/>
    <property type="match status" value="1"/>
</dbReference>
<evidence type="ECO:0000313" key="7">
    <source>
        <dbReference type="EMBL" id="KAL0571222.1"/>
    </source>
</evidence>
<dbReference type="InterPro" id="IPR020568">
    <property type="entry name" value="Ribosomal_Su5_D2-typ_SF"/>
</dbReference>
<dbReference type="SUPFAM" id="SSF54211">
    <property type="entry name" value="Ribosomal protein S5 domain 2-like"/>
    <property type="match status" value="1"/>
</dbReference>
<dbReference type="Pfam" id="PF01138">
    <property type="entry name" value="RNase_PH"/>
    <property type="match status" value="1"/>
</dbReference>
<protein>
    <recommendedName>
        <fullName evidence="6">Exoribonuclease phosphorolytic domain-containing protein</fullName>
    </recommendedName>
</protein>
<accession>A0ABR3F7J8</accession>
<evidence type="ECO:0000256" key="2">
    <source>
        <dbReference type="ARBA" id="ARBA00006678"/>
    </source>
</evidence>
<comment type="caution">
    <text evidence="7">The sequence shown here is derived from an EMBL/GenBank/DDBJ whole genome shotgun (WGS) entry which is preliminary data.</text>
</comment>
<sequence>MTVSSPTFTLSFDTLSRVDGSARFGFGPSSQPQALASVSGPIEVRLLAEQASQATLEVTIRPISNVPATESKFLGGAVAGAIEPSLVLGANPRTLVQVVVQVLQSQGGGGGKAGKDTMVAAIVNATTLALLNAGSIPMRGVVCAVSVGLLDVDEGGEKTYIVNPDTTTTELIGSGCFAFLFSDFEPSSQNGATCVWSNWRRFGGGGGFDEEEILKTREIAREGAREVEGC</sequence>
<evidence type="ECO:0000259" key="6">
    <source>
        <dbReference type="Pfam" id="PF01138"/>
    </source>
</evidence>
<evidence type="ECO:0000256" key="5">
    <source>
        <dbReference type="ARBA" id="ARBA00023242"/>
    </source>
</evidence>
<dbReference type="Gene3D" id="3.30.230.70">
    <property type="entry name" value="GHMP Kinase, N-terminal domain"/>
    <property type="match status" value="1"/>
</dbReference>
<evidence type="ECO:0000256" key="1">
    <source>
        <dbReference type="ARBA" id="ARBA00004123"/>
    </source>
</evidence>
<dbReference type="Proteomes" id="UP001465976">
    <property type="component" value="Unassembled WGS sequence"/>
</dbReference>
<proteinExistence type="inferred from homology"/>